<protein>
    <submittedName>
        <fullName evidence="1">Uncharacterized protein</fullName>
    </submittedName>
</protein>
<comment type="caution">
    <text evidence="1">The sequence shown here is derived from an EMBL/GenBank/DDBJ whole genome shotgun (WGS) entry which is preliminary data.</text>
</comment>
<organism evidence="1 2">
    <name type="scientific">Hymenobacter guriensis</name>
    <dbReference type="NCBI Taxonomy" id="2793065"/>
    <lineage>
        <taxon>Bacteria</taxon>
        <taxon>Pseudomonadati</taxon>
        <taxon>Bacteroidota</taxon>
        <taxon>Cytophagia</taxon>
        <taxon>Cytophagales</taxon>
        <taxon>Hymenobacteraceae</taxon>
        <taxon>Hymenobacter</taxon>
    </lineage>
</organism>
<dbReference type="EMBL" id="JADWYK010000005">
    <property type="protein sequence ID" value="MBG8554007.1"/>
    <property type="molecule type" value="Genomic_DNA"/>
</dbReference>
<proteinExistence type="predicted"/>
<evidence type="ECO:0000313" key="2">
    <source>
        <dbReference type="Proteomes" id="UP000601099"/>
    </source>
</evidence>
<name>A0ABS0L1L5_9BACT</name>
<sequence>MFTALQFSQLLAAAWSGPAACHFATISHYVAPEGYTKTQYTASFHIGQACHMGQSECPFAAVTAAVQAFAAAQPAPSLLAAIVVAHAAQVMAAAAGTLAGVPVRRPGFSYRCQRHRCARFRRRFFPARYV</sequence>
<reference evidence="1 2" key="1">
    <citation type="submission" date="2020-11" db="EMBL/GenBank/DDBJ databases">
        <title>Hymenobacter sp.</title>
        <authorList>
            <person name="Kim M.K."/>
        </authorList>
    </citation>
    <scope>NUCLEOTIDE SEQUENCE [LARGE SCALE GENOMIC DNA]</scope>
    <source>
        <strain evidence="1 2">BT594</strain>
    </source>
</reference>
<accession>A0ABS0L1L5</accession>
<dbReference type="RefSeq" id="WP_196955028.1">
    <property type="nucleotide sequence ID" value="NZ_JADWYK010000005.1"/>
</dbReference>
<keyword evidence="2" id="KW-1185">Reference proteome</keyword>
<evidence type="ECO:0000313" key="1">
    <source>
        <dbReference type="EMBL" id="MBG8554007.1"/>
    </source>
</evidence>
<gene>
    <name evidence="1" type="ORF">I5L79_10645</name>
</gene>
<dbReference type="Proteomes" id="UP000601099">
    <property type="component" value="Unassembled WGS sequence"/>
</dbReference>